<dbReference type="InterPro" id="IPR011989">
    <property type="entry name" value="ARM-like"/>
</dbReference>
<dbReference type="OrthoDB" id="26149at2759"/>
<evidence type="ECO:0008006" key="3">
    <source>
        <dbReference type="Google" id="ProtNLM"/>
    </source>
</evidence>
<dbReference type="PANTHER" id="PTHR10957">
    <property type="entry name" value="RAP1 GTPASE-GDP DISSOCIATION STIMULATOR 1"/>
    <property type="match status" value="1"/>
</dbReference>
<name>A0A6A7BR39_9PEZI</name>
<dbReference type="SUPFAM" id="SSF48371">
    <property type="entry name" value="ARM repeat"/>
    <property type="match status" value="1"/>
</dbReference>
<gene>
    <name evidence="1" type="ORF">K470DRAFT_273185</name>
</gene>
<organism evidence="1 2">
    <name type="scientific">Piedraia hortae CBS 480.64</name>
    <dbReference type="NCBI Taxonomy" id="1314780"/>
    <lineage>
        <taxon>Eukaryota</taxon>
        <taxon>Fungi</taxon>
        <taxon>Dikarya</taxon>
        <taxon>Ascomycota</taxon>
        <taxon>Pezizomycotina</taxon>
        <taxon>Dothideomycetes</taxon>
        <taxon>Dothideomycetidae</taxon>
        <taxon>Capnodiales</taxon>
        <taxon>Piedraiaceae</taxon>
        <taxon>Piedraia</taxon>
    </lineage>
</organism>
<protein>
    <recommendedName>
        <fullName evidence="3">ARM repeat-containing protein</fullName>
    </recommendedName>
</protein>
<accession>A0A6A7BR39</accession>
<sequence length="406" mass="45598">MSTILQEAESACQRIMDSETNSEDVKNDIAFLATASRDSPEVRDRLANVDLQRKLTKYISSESADPTLRCLGNACTTEAGREAMAKLNLSWVTRHINQANNELLVKVMWNLIPNCKTAAENASDDMIHYYFPDMIRGAKYEHVENVNEYRSMLLDILYAIVSTKDGEYERLSDNMMNSFLELPGAVIDLPEEDYAVALDIILIYIKDPRHQEEMVGSDHLPRLWKVYTDLVDKRGNSELLAPFATSLLWHLSDISATQRFATYTTLKDEFIKKLLNVISEARVVDVERLHVACQVVGNLLVKTSPKTTGYLVTDQRLHAPLMEAMVESSDAEFLHSAGGLLNQLARAQEAKDIMGEDPNAEAALTKLCTNANTQLKQDGLRLLKTMGYLCAANRTRFKSLAEQVQS</sequence>
<dbReference type="InterPro" id="IPR016024">
    <property type="entry name" value="ARM-type_fold"/>
</dbReference>
<dbReference type="InterPro" id="IPR040144">
    <property type="entry name" value="RAP1GDS1"/>
</dbReference>
<keyword evidence="2" id="KW-1185">Reference proteome</keyword>
<evidence type="ECO:0000313" key="2">
    <source>
        <dbReference type="Proteomes" id="UP000799421"/>
    </source>
</evidence>
<reference evidence="1" key="1">
    <citation type="journal article" date="2020" name="Stud. Mycol.">
        <title>101 Dothideomycetes genomes: a test case for predicting lifestyles and emergence of pathogens.</title>
        <authorList>
            <person name="Haridas S."/>
            <person name="Albert R."/>
            <person name="Binder M."/>
            <person name="Bloem J."/>
            <person name="Labutti K."/>
            <person name="Salamov A."/>
            <person name="Andreopoulos B."/>
            <person name="Baker S."/>
            <person name="Barry K."/>
            <person name="Bills G."/>
            <person name="Bluhm B."/>
            <person name="Cannon C."/>
            <person name="Castanera R."/>
            <person name="Culley D."/>
            <person name="Daum C."/>
            <person name="Ezra D."/>
            <person name="Gonzalez J."/>
            <person name="Henrissat B."/>
            <person name="Kuo A."/>
            <person name="Liang C."/>
            <person name="Lipzen A."/>
            <person name="Lutzoni F."/>
            <person name="Magnuson J."/>
            <person name="Mondo S."/>
            <person name="Nolan M."/>
            <person name="Ohm R."/>
            <person name="Pangilinan J."/>
            <person name="Park H.-J."/>
            <person name="Ramirez L."/>
            <person name="Alfaro M."/>
            <person name="Sun H."/>
            <person name="Tritt A."/>
            <person name="Yoshinaga Y."/>
            <person name="Zwiers L.-H."/>
            <person name="Turgeon B."/>
            <person name="Goodwin S."/>
            <person name="Spatafora J."/>
            <person name="Crous P."/>
            <person name="Grigoriev I."/>
        </authorList>
    </citation>
    <scope>NUCLEOTIDE SEQUENCE</scope>
    <source>
        <strain evidence="1">CBS 480.64</strain>
    </source>
</reference>
<dbReference type="Proteomes" id="UP000799421">
    <property type="component" value="Unassembled WGS sequence"/>
</dbReference>
<dbReference type="Gene3D" id="1.25.10.10">
    <property type="entry name" value="Leucine-rich Repeat Variant"/>
    <property type="match status" value="1"/>
</dbReference>
<dbReference type="EMBL" id="MU006037">
    <property type="protein sequence ID" value="KAF2857562.1"/>
    <property type="molecule type" value="Genomic_DNA"/>
</dbReference>
<proteinExistence type="predicted"/>
<dbReference type="GO" id="GO:0005085">
    <property type="term" value="F:guanyl-nucleotide exchange factor activity"/>
    <property type="evidence" value="ECO:0007669"/>
    <property type="project" value="InterPro"/>
</dbReference>
<dbReference type="AlphaFoldDB" id="A0A6A7BR39"/>
<evidence type="ECO:0000313" key="1">
    <source>
        <dbReference type="EMBL" id="KAF2857562.1"/>
    </source>
</evidence>